<dbReference type="EMBL" id="JAWNFV010000030">
    <property type="protein sequence ID" value="MDY5141501.1"/>
    <property type="molecule type" value="Genomic_DNA"/>
</dbReference>
<feature type="transmembrane region" description="Helical" evidence="5">
    <location>
        <begin position="415"/>
        <end position="435"/>
    </location>
</feature>
<comment type="caution">
    <text evidence="6">The sequence shown here is derived from an EMBL/GenBank/DDBJ whole genome shotgun (WGS) entry which is preliminary data.</text>
</comment>
<feature type="transmembrane region" description="Helical" evidence="5">
    <location>
        <begin position="230"/>
        <end position="251"/>
    </location>
</feature>
<feature type="transmembrane region" description="Helical" evidence="5">
    <location>
        <begin position="73"/>
        <end position="97"/>
    </location>
</feature>
<dbReference type="GO" id="GO:0016020">
    <property type="term" value="C:membrane"/>
    <property type="evidence" value="ECO:0007669"/>
    <property type="project" value="UniProtKB-SubCell"/>
</dbReference>
<feature type="transmembrane region" description="Helical" evidence="5">
    <location>
        <begin position="513"/>
        <end position="534"/>
    </location>
</feature>
<dbReference type="Gene3D" id="1.10.3720.10">
    <property type="entry name" value="MetI-like"/>
    <property type="match status" value="1"/>
</dbReference>
<evidence type="ECO:0000256" key="3">
    <source>
        <dbReference type="ARBA" id="ARBA00022989"/>
    </source>
</evidence>
<protein>
    <recommendedName>
        <fullName evidence="10">Iron ABC transporter permease</fullName>
    </recommendedName>
</protein>
<evidence type="ECO:0000256" key="1">
    <source>
        <dbReference type="ARBA" id="ARBA00004141"/>
    </source>
</evidence>
<dbReference type="Proteomes" id="UP001284901">
    <property type="component" value="Unassembled WGS sequence"/>
</dbReference>
<evidence type="ECO:0000256" key="2">
    <source>
        <dbReference type="ARBA" id="ARBA00022692"/>
    </source>
</evidence>
<dbReference type="GeneID" id="92813196"/>
<organism evidence="6 9">
    <name type="scientific">Actinotignum timonense</name>
    <dbReference type="NCBI Taxonomy" id="1870995"/>
    <lineage>
        <taxon>Bacteria</taxon>
        <taxon>Bacillati</taxon>
        <taxon>Actinomycetota</taxon>
        <taxon>Actinomycetes</taxon>
        <taxon>Actinomycetales</taxon>
        <taxon>Actinomycetaceae</taxon>
        <taxon>Actinotignum</taxon>
    </lineage>
</organism>
<dbReference type="InterPro" id="IPR035906">
    <property type="entry name" value="MetI-like_sf"/>
</dbReference>
<evidence type="ECO:0008006" key="10">
    <source>
        <dbReference type="Google" id="ProtNLM"/>
    </source>
</evidence>
<evidence type="ECO:0000256" key="5">
    <source>
        <dbReference type="SAM" id="Phobius"/>
    </source>
</evidence>
<comment type="subcellular location">
    <subcellularLocation>
        <location evidence="1">Membrane</location>
        <topology evidence="1">Multi-pass membrane protein</topology>
    </subcellularLocation>
</comment>
<evidence type="ECO:0000256" key="4">
    <source>
        <dbReference type="ARBA" id="ARBA00023136"/>
    </source>
</evidence>
<gene>
    <name evidence="6" type="ORF">R6G74_09305</name>
    <name evidence="7" type="ORF">R6P33_08010</name>
</gene>
<sequence>MRSRTAALATAAREHGSRSARGFRYPRVRSVPRYSRARFLLQPGCGLLLIALGYLSFPAALHGGTGAQLLGRSLLMAAVAGCAATVIGIFIACAARFSAHRAPYIAVAALSLTVSPVALATAVTAPPFNLPAYGRLAVISTTTLTVIPVTSLIIFGMAMRTPGRLFDFLFLTQTRWRIALPILCRGAAFALAAASALACSTPDITKILGGSTSYLASHAAALAASGRPGLLSAGLIFSGLALLLMPAPRFFRPRNHVPRSRRRSAIPTPAERHFAGLLPVRIARGIGAGLTVLVAIPYGAVYLRGALALARDTADGRPYGADFPVRNLVTSFGVITCGVVLSGSAALLCAMWVVRRQRWVPLCLFAATCGAGISQTMAGIFVAALHRDPICVGELCFLPPLVGAHSIGHGILGMLYGYALASFPIAFLAFIFLAGRSRRIIDAARTAGAGRARAAATFVRESITPIAVIHLILIAVLLTRVAPALFVESPDFPVSASRILAAAEAAKIDTTCAMATLLGCTALVLMAVIAPIFLMSSATGKDYRVHA</sequence>
<evidence type="ECO:0000313" key="8">
    <source>
        <dbReference type="Proteomes" id="UP001284901"/>
    </source>
</evidence>
<evidence type="ECO:0000313" key="7">
    <source>
        <dbReference type="EMBL" id="MDY5146957.1"/>
    </source>
</evidence>
<feature type="transmembrane region" description="Helical" evidence="5">
    <location>
        <begin position="282"/>
        <end position="303"/>
    </location>
</feature>
<proteinExistence type="predicted"/>
<feature type="transmembrane region" description="Helical" evidence="5">
    <location>
        <begin position="40"/>
        <end position="61"/>
    </location>
</feature>
<keyword evidence="3 5" id="KW-1133">Transmembrane helix</keyword>
<dbReference type="AlphaFoldDB" id="A0AAW9HLP9"/>
<feature type="transmembrane region" description="Helical" evidence="5">
    <location>
        <begin position="103"/>
        <end position="124"/>
    </location>
</feature>
<feature type="transmembrane region" description="Helical" evidence="5">
    <location>
        <begin position="463"/>
        <end position="486"/>
    </location>
</feature>
<dbReference type="RefSeq" id="WP_087070208.1">
    <property type="nucleotide sequence ID" value="NZ_CAUPFC010000028.1"/>
</dbReference>
<feature type="transmembrane region" description="Helical" evidence="5">
    <location>
        <begin position="178"/>
        <end position="200"/>
    </location>
</feature>
<evidence type="ECO:0000313" key="9">
    <source>
        <dbReference type="Proteomes" id="UP001288320"/>
    </source>
</evidence>
<dbReference type="Proteomes" id="UP001288320">
    <property type="component" value="Unassembled WGS sequence"/>
</dbReference>
<keyword evidence="4 5" id="KW-0472">Membrane</keyword>
<dbReference type="SUPFAM" id="SSF161098">
    <property type="entry name" value="MetI-like"/>
    <property type="match status" value="2"/>
</dbReference>
<evidence type="ECO:0000313" key="6">
    <source>
        <dbReference type="EMBL" id="MDY5141501.1"/>
    </source>
</evidence>
<feature type="transmembrane region" description="Helical" evidence="5">
    <location>
        <begin position="332"/>
        <end position="354"/>
    </location>
</feature>
<name>A0AAW9HLP9_9ACTO</name>
<keyword evidence="8" id="KW-1185">Reference proteome</keyword>
<keyword evidence="2 5" id="KW-0812">Transmembrane</keyword>
<reference evidence="6 8" key="1">
    <citation type="submission" date="2023-10" db="EMBL/GenBank/DDBJ databases">
        <title>Whole Genome based description of the genera Actinobaculum and Actinotignum reveals a complex phylogenetic relationship within the species included in the genus Actinotignum.</title>
        <authorList>
            <person name="Jensen C.S."/>
            <person name="Dargis R."/>
            <person name="Kemp M."/>
            <person name="Christensen J.J."/>
        </authorList>
    </citation>
    <scope>NUCLEOTIDE SEQUENCE</scope>
    <source>
        <strain evidence="7 8">SLA_B089</strain>
        <strain evidence="6">SLA_B245</strain>
    </source>
</reference>
<feature type="transmembrane region" description="Helical" evidence="5">
    <location>
        <begin position="361"/>
        <end position="385"/>
    </location>
</feature>
<feature type="transmembrane region" description="Helical" evidence="5">
    <location>
        <begin position="136"/>
        <end position="158"/>
    </location>
</feature>
<accession>A0AAW9HLP9</accession>
<dbReference type="EMBL" id="JAWNFY010000024">
    <property type="protein sequence ID" value="MDY5146957.1"/>
    <property type="molecule type" value="Genomic_DNA"/>
</dbReference>